<reference evidence="1 2" key="1">
    <citation type="journal article" date="2024" name="Nat. Commun.">
        <title>Phylogenomics reveals the evolutionary origins of lichenization in chlorophyte algae.</title>
        <authorList>
            <person name="Puginier C."/>
            <person name="Libourel C."/>
            <person name="Otte J."/>
            <person name="Skaloud P."/>
            <person name="Haon M."/>
            <person name="Grisel S."/>
            <person name="Petersen M."/>
            <person name="Berrin J.G."/>
            <person name="Delaux P.M."/>
            <person name="Dal Grande F."/>
            <person name="Keller J."/>
        </authorList>
    </citation>
    <scope>NUCLEOTIDE SEQUENCE [LARGE SCALE GENOMIC DNA]</scope>
    <source>
        <strain evidence="1 2">SAG 245.80</strain>
    </source>
</reference>
<evidence type="ECO:0008006" key="3">
    <source>
        <dbReference type="Google" id="ProtNLM"/>
    </source>
</evidence>
<protein>
    <recommendedName>
        <fullName evidence="3">Transposase</fullName>
    </recommendedName>
</protein>
<accession>A0AAW1QY94</accession>
<evidence type="ECO:0000313" key="1">
    <source>
        <dbReference type="EMBL" id="KAK9826097.1"/>
    </source>
</evidence>
<comment type="caution">
    <text evidence="1">The sequence shown here is derived from an EMBL/GenBank/DDBJ whole genome shotgun (WGS) entry which is preliminary data.</text>
</comment>
<evidence type="ECO:0000313" key="2">
    <source>
        <dbReference type="Proteomes" id="UP001445335"/>
    </source>
</evidence>
<name>A0AAW1QY94_9CHLO</name>
<keyword evidence="2" id="KW-1185">Reference proteome</keyword>
<organism evidence="1 2">
    <name type="scientific">Elliptochloris bilobata</name>
    <dbReference type="NCBI Taxonomy" id="381761"/>
    <lineage>
        <taxon>Eukaryota</taxon>
        <taxon>Viridiplantae</taxon>
        <taxon>Chlorophyta</taxon>
        <taxon>core chlorophytes</taxon>
        <taxon>Trebouxiophyceae</taxon>
        <taxon>Trebouxiophyceae incertae sedis</taxon>
        <taxon>Elliptochloris clade</taxon>
        <taxon>Elliptochloris</taxon>
    </lineage>
</organism>
<dbReference type="AlphaFoldDB" id="A0AAW1QY94"/>
<dbReference type="Proteomes" id="UP001445335">
    <property type="component" value="Unassembled WGS sequence"/>
</dbReference>
<proteinExistence type="predicted"/>
<gene>
    <name evidence="1" type="ORF">WJX81_002391</name>
</gene>
<sequence>MSPGAEDAAGRVLRKRKRRVRFAAGPLRAVYHTRDGHPDHEGQVARQRRELGATWPVDLTPGGVRMLEVELGSGYTWSLDRLKRRVGLLPPVKRPRTYATASRKAARMAPARCRPPLLHEVPKD</sequence>
<dbReference type="EMBL" id="JALJOU010000068">
    <property type="protein sequence ID" value="KAK9826097.1"/>
    <property type="molecule type" value="Genomic_DNA"/>
</dbReference>